<protein>
    <recommendedName>
        <fullName evidence="4">ABC-2 type transport system permease protein</fullName>
    </recommendedName>
</protein>
<feature type="transmembrane region" description="Helical" evidence="1">
    <location>
        <begin position="443"/>
        <end position="466"/>
    </location>
</feature>
<keyword evidence="3" id="KW-1185">Reference proteome</keyword>
<accession>A0ABX8ENT3</accession>
<feature type="transmembrane region" description="Helical" evidence="1">
    <location>
        <begin position="402"/>
        <end position="422"/>
    </location>
</feature>
<dbReference type="Proteomes" id="UP000679307">
    <property type="component" value="Chromosome"/>
</dbReference>
<feature type="transmembrane region" description="Helical" evidence="1">
    <location>
        <begin position="230"/>
        <end position="253"/>
    </location>
</feature>
<feature type="transmembrane region" description="Helical" evidence="1">
    <location>
        <begin position="188"/>
        <end position="210"/>
    </location>
</feature>
<dbReference type="EMBL" id="CP075371">
    <property type="protein sequence ID" value="QVT81934.1"/>
    <property type="molecule type" value="Genomic_DNA"/>
</dbReference>
<feature type="transmembrane region" description="Helical" evidence="1">
    <location>
        <begin position="72"/>
        <end position="97"/>
    </location>
</feature>
<evidence type="ECO:0000313" key="2">
    <source>
        <dbReference type="EMBL" id="QVT81934.1"/>
    </source>
</evidence>
<organism evidence="2 3">
    <name type="scientific">Nocardioides aquaticus</name>
    <dbReference type="NCBI Taxonomy" id="160826"/>
    <lineage>
        <taxon>Bacteria</taxon>
        <taxon>Bacillati</taxon>
        <taxon>Actinomycetota</taxon>
        <taxon>Actinomycetes</taxon>
        <taxon>Propionibacteriales</taxon>
        <taxon>Nocardioidaceae</taxon>
        <taxon>Nocardioides</taxon>
    </lineage>
</organism>
<sequence length="512" mass="52355">MSTAASWTDTARREARGSLVDVGHLVRFRVGTLPRRTLRGGLLAVLSVTAGSATLPAWAPGAGDPDGRAGDLLLLLGTGLTSFLLLGVLAAVTGGGGRELIARDHAAAYPVGPTTDHLGALLLAPLTIAWLLQAWLLLGATAYALGPRPLLASAQVVVVLWLLAATAVAQVVGWSLEAVRRGPSGVRLVRALGLAVVLGVTALVVTDRLLPLLDASPTTVVVIGLASPPGVRWGLTVAGLLLVALAAVALGAVPAHVAARRLPADEARAETGLHHARAAPRSDLAALVRLDRASVWRAVPTRRGVLVLAGGPGLVAVLGDLPWESVTVLPGLVASGAALLFGVNAWCLDERGALWRESLPVDPGTVFAARALVLAELLLVGSLATVALAATRAGVPTPGEAAAVAATLAVVMVQVVGASMRWSAAHPYPADLRSARATPAPPLAMVGYSARLALATTLTGVLFSLLARLPGWHVPVLVALPMLCWSAARLARQHRAWADPLVRARVVGAVAG</sequence>
<name>A0ABX8ENT3_9ACTN</name>
<feature type="transmembrane region" description="Helical" evidence="1">
    <location>
        <begin position="329"/>
        <end position="347"/>
    </location>
</feature>
<keyword evidence="1" id="KW-0472">Membrane</keyword>
<feature type="transmembrane region" description="Helical" evidence="1">
    <location>
        <begin position="304"/>
        <end position="323"/>
    </location>
</feature>
<evidence type="ECO:0000256" key="1">
    <source>
        <dbReference type="SAM" id="Phobius"/>
    </source>
</evidence>
<feature type="transmembrane region" description="Helical" evidence="1">
    <location>
        <begin position="367"/>
        <end position="390"/>
    </location>
</feature>
<evidence type="ECO:0000313" key="3">
    <source>
        <dbReference type="Proteomes" id="UP000679307"/>
    </source>
</evidence>
<evidence type="ECO:0008006" key="4">
    <source>
        <dbReference type="Google" id="ProtNLM"/>
    </source>
</evidence>
<keyword evidence="1" id="KW-0812">Transmembrane</keyword>
<feature type="transmembrane region" description="Helical" evidence="1">
    <location>
        <begin position="118"/>
        <end position="138"/>
    </location>
</feature>
<gene>
    <name evidence="2" type="ORF">ENKNEFLB_04353</name>
</gene>
<keyword evidence="1" id="KW-1133">Transmembrane helix</keyword>
<reference evidence="2 3" key="1">
    <citation type="submission" date="2021-05" db="EMBL/GenBank/DDBJ databases">
        <title>Complete genome of Nocardioides aquaticus KCTC 9944T isolated from meromictic and hypersaline Ekho Lake, Antarctica.</title>
        <authorList>
            <person name="Hwang K."/>
            <person name="Kim K.M."/>
            <person name="Choe H."/>
        </authorList>
    </citation>
    <scope>NUCLEOTIDE SEQUENCE [LARGE SCALE GENOMIC DNA]</scope>
    <source>
        <strain evidence="2 3">KCTC 9944</strain>
    </source>
</reference>
<dbReference type="RefSeq" id="WP_214057223.1">
    <property type="nucleotide sequence ID" value="NZ_CP075371.1"/>
</dbReference>
<feature type="transmembrane region" description="Helical" evidence="1">
    <location>
        <begin position="37"/>
        <end position="60"/>
    </location>
</feature>
<feature type="transmembrane region" description="Helical" evidence="1">
    <location>
        <begin position="150"/>
        <end position="176"/>
    </location>
</feature>
<proteinExistence type="predicted"/>
<feature type="transmembrane region" description="Helical" evidence="1">
    <location>
        <begin position="472"/>
        <end position="491"/>
    </location>
</feature>